<dbReference type="InterPro" id="IPR003439">
    <property type="entry name" value="ABC_transporter-like_ATP-bd"/>
</dbReference>
<evidence type="ECO:0000313" key="6">
    <source>
        <dbReference type="EMBL" id="WBW49457.1"/>
    </source>
</evidence>
<evidence type="ECO:0000313" key="7">
    <source>
        <dbReference type="Proteomes" id="UP001210339"/>
    </source>
</evidence>
<dbReference type="Pfam" id="PF00005">
    <property type="entry name" value="ABC_tran"/>
    <property type="match status" value="1"/>
</dbReference>
<evidence type="ECO:0000256" key="3">
    <source>
        <dbReference type="ARBA" id="ARBA00022741"/>
    </source>
</evidence>
<dbReference type="EMBL" id="CP115667">
    <property type="protein sequence ID" value="WBW49457.1"/>
    <property type="molecule type" value="Genomic_DNA"/>
</dbReference>
<sequence>MDEATSNLDAEKESTIYKNLEQFEGIKFIVAHRISTIKNSDSIIFISYGEISSICKYDNLIKYNPKYRELYEEVISVEKIIKIKNLYKSYGKGLIKNEVLKDIDLNINEGEFVSIMGKSGSGKSTLLNIIATIEKPDKGQIVIDGNNIEKLSLKKANDFRREYLGFIFQDFKLIESMNVKENIAVPLLLKNEKPNTINQKIDNILKKLNIEYLKDKNSYEISGGEKQRVACARALIGSPKIILADEPTGALDSNSAENLMNLIKDINKKFNTTVLLVTHDKNVAEYGDRIITIKDGEIEG</sequence>
<dbReference type="InterPro" id="IPR027417">
    <property type="entry name" value="P-loop_NTPase"/>
</dbReference>
<dbReference type="CDD" id="cd03255">
    <property type="entry name" value="ABC_MJ0796_LolCDE_FtsE"/>
    <property type="match status" value="1"/>
</dbReference>
<proteinExistence type="inferred from homology"/>
<keyword evidence="2" id="KW-0813">Transport</keyword>
<feature type="domain" description="ABC transporter" evidence="5">
    <location>
        <begin position="81"/>
        <end position="300"/>
    </location>
</feature>
<name>A0ABY7QRP0_9FIRM</name>
<accession>A0ABY7QRP0</accession>
<evidence type="ECO:0000259" key="5">
    <source>
        <dbReference type="PROSITE" id="PS50893"/>
    </source>
</evidence>
<evidence type="ECO:0000256" key="4">
    <source>
        <dbReference type="ARBA" id="ARBA00022840"/>
    </source>
</evidence>
<organism evidence="6 7">
    <name type="scientific">Peptoniphilus equinus</name>
    <dbReference type="NCBI Taxonomy" id="3016343"/>
    <lineage>
        <taxon>Bacteria</taxon>
        <taxon>Bacillati</taxon>
        <taxon>Bacillota</taxon>
        <taxon>Tissierellia</taxon>
        <taxon>Tissierellales</taxon>
        <taxon>Peptoniphilaceae</taxon>
        <taxon>Peptoniphilus</taxon>
    </lineage>
</organism>
<dbReference type="InterPro" id="IPR017911">
    <property type="entry name" value="MacB-like_ATP-bd"/>
</dbReference>
<keyword evidence="3" id="KW-0547">Nucleotide-binding</keyword>
<keyword evidence="4 6" id="KW-0067">ATP-binding</keyword>
<dbReference type="RefSeq" id="WP_271190986.1">
    <property type="nucleotide sequence ID" value="NZ_CP115667.1"/>
</dbReference>
<comment type="similarity">
    <text evidence="1">Belongs to the ABC transporter superfamily.</text>
</comment>
<dbReference type="PROSITE" id="PS50893">
    <property type="entry name" value="ABC_TRANSPORTER_2"/>
    <property type="match status" value="1"/>
</dbReference>
<gene>
    <name evidence="6" type="ORF">O6R05_05470</name>
</gene>
<dbReference type="SUPFAM" id="SSF52540">
    <property type="entry name" value="P-loop containing nucleoside triphosphate hydrolases"/>
    <property type="match status" value="2"/>
</dbReference>
<evidence type="ECO:0000256" key="1">
    <source>
        <dbReference type="ARBA" id="ARBA00005417"/>
    </source>
</evidence>
<dbReference type="PANTHER" id="PTHR42798:SF7">
    <property type="entry name" value="ALPHA-D-RIBOSE 1-METHYLPHOSPHONATE 5-TRIPHOSPHATE SYNTHASE SUBUNIT PHNL"/>
    <property type="match status" value="1"/>
</dbReference>
<reference evidence="6 7" key="1">
    <citation type="submission" date="2023-01" db="EMBL/GenBank/DDBJ databases">
        <authorList>
            <person name="Lee S.H."/>
            <person name="Jung H.S."/>
            <person name="Yun J.U."/>
        </authorList>
    </citation>
    <scope>NUCLEOTIDE SEQUENCE [LARGE SCALE GENOMIC DNA]</scope>
    <source>
        <strain evidence="6 7">CBA3646</strain>
    </source>
</reference>
<dbReference type="GO" id="GO:0005524">
    <property type="term" value="F:ATP binding"/>
    <property type="evidence" value="ECO:0007669"/>
    <property type="project" value="UniProtKB-KW"/>
</dbReference>
<evidence type="ECO:0000256" key="2">
    <source>
        <dbReference type="ARBA" id="ARBA00022448"/>
    </source>
</evidence>
<dbReference type="PANTHER" id="PTHR42798">
    <property type="entry name" value="LIPOPROTEIN-RELEASING SYSTEM ATP-BINDING PROTEIN LOLD"/>
    <property type="match status" value="1"/>
</dbReference>
<dbReference type="SMART" id="SM00382">
    <property type="entry name" value="AAA"/>
    <property type="match status" value="1"/>
</dbReference>
<dbReference type="Gene3D" id="3.40.50.300">
    <property type="entry name" value="P-loop containing nucleotide triphosphate hydrolases"/>
    <property type="match status" value="2"/>
</dbReference>
<keyword evidence="7" id="KW-1185">Reference proteome</keyword>
<dbReference type="Proteomes" id="UP001210339">
    <property type="component" value="Chromosome"/>
</dbReference>
<dbReference type="InterPro" id="IPR003593">
    <property type="entry name" value="AAA+_ATPase"/>
</dbReference>
<protein>
    <submittedName>
        <fullName evidence="6">ATP-binding cassette domain-containing protein</fullName>
    </submittedName>
</protein>